<reference evidence="2 3" key="1">
    <citation type="submission" date="2018-06" db="EMBL/GenBank/DDBJ databases">
        <title>Mucibacter soli gen. nov., sp. nov., a new member of the family Chitinophagaceae producing mucin.</title>
        <authorList>
            <person name="Kim M.-K."/>
            <person name="Park S."/>
            <person name="Kim T.-S."/>
            <person name="Joung Y."/>
            <person name="Han J.-H."/>
            <person name="Kim S.B."/>
        </authorList>
    </citation>
    <scope>NUCLEOTIDE SEQUENCE [LARGE SCALE GENOMIC DNA]</scope>
    <source>
        <strain evidence="2 3">R1-15</strain>
    </source>
</reference>
<dbReference type="PANTHER" id="PTHR30336:SF20">
    <property type="entry name" value="DUF218 DOMAIN-CONTAINING PROTEIN"/>
    <property type="match status" value="1"/>
</dbReference>
<comment type="caution">
    <text evidence="2">The sequence shown here is derived from an EMBL/GenBank/DDBJ whole genome shotgun (WGS) entry which is preliminary data.</text>
</comment>
<evidence type="ECO:0000313" key="3">
    <source>
        <dbReference type="Proteomes" id="UP000248745"/>
    </source>
</evidence>
<dbReference type="InterPro" id="IPR003848">
    <property type="entry name" value="DUF218"/>
</dbReference>
<keyword evidence="3" id="KW-1185">Reference proteome</keyword>
<dbReference type="Pfam" id="PF02698">
    <property type="entry name" value="DUF218"/>
    <property type="match status" value="1"/>
</dbReference>
<evidence type="ECO:0000313" key="2">
    <source>
        <dbReference type="EMBL" id="PZF73478.1"/>
    </source>
</evidence>
<name>A0A2W2B0H5_9BACT</name>
<proteinExistence type="predicted"/>
<accession>A0A2W2B0H5</accession>
<dbReference type="OrthoDB" id="9782395at2"/>
<dbReference type="AlphaFoldDB" id="A0A2W2B0H5"/>
<dbReference type="CDD" id="cd06259">
    <property type="entry name" value="YdcF-like"/>
    <property type="match status" value="1"/>
</dbReference>
<organism evidence="2 3">
    <name type="scientific">Taibaiella soli</name>
    <dbReference type="NCBI Taxonomy" id="1649169"/>
    <lineage>
        <taxon>Bacteria</taxon>
        <taxon>Pseudomonadati</taxon>
        <taxon>Bacteroidota</taxon>
        <taxon>Chitinophagia</taxon>
        <taxon>Chitinophagales</taxon>
        <taxon>Chitinophagaceae</taxon>
        <taxon>Taibaiella</taxon>
    </lineage>
</organism>
<dbReference type="RefSeq" id="WP_110998397.1">
    <property type="nucleotide sequence ID" value="NZ_QKTW01000012.1"/>
</dbReference>
<dbReference type="GO" id="GO:0005886">
    <property type="term" value="C:plasma membrane"/>
    <property type="evidence" value="ECO:0007669"/>
    <property type="project" value="TreeGrafter"/>
</dbReference>
<dbReference type="EMBL" id="QKTW01000012">
    <property type="protein sequence ID" value="PZF73478.1"/>
    <property type="molecule type" value="Genomic_DNA"/>
</dbReference>
<sequence length="229" mass="25821">MRKFFWPKVILCLLLGLFIAVFGIDYWVTKSTAKQMYADINAIPERKAGLLLGTSKYLDNGDVNLYYKYRIDAAVALFKAGKIKYIIVSGDNRKESYNEPEMMMQDLIAAGIPATHIFLDFAGFRTLDSIVRCKAVFGEDNVTIISQPFHNERALFIANHKEVNAIAFNAADVSTLYGARVTIREKMARVKVLVDFMTNKQPRFYGDKISLDDTLQSAACFHPAANPEK</sequence>
<dbReference type="PANTHER" id="PTHR30336">
    <property type="entry name" value="INNER MEMBRANE PROTEIN, PROBABLE PERMEASE"/>
    <property type="match status" value="1"/>
</dbReference>
<dbReference type="InterPro" id="IPR051599">
    <property type="entry name" value="Cell_Envelope_Assoc"/>
</dbReference>
<protein>
    <submittedName>
        <fullName evidence="2">Vancomycin high temperature exclusion protein</fullName>
    </submittedName>
</protein>
<dbReference type="Proteomes" id="UP000248745">
    <property type="component" value="Unassembled WGS sequence"/>
</dbReference>
<gene>
    <name evidence="2" type="ORF">DN068_08050</name>
</gene>
<feature type="domain" description="DUF218" evidence="1">
    <location>
        <begin position="66"/>
        <end position="174"/>
    </location>
</feature>
<evidence type="ECO:0000259" key="1">
    <source>
        <dbReference type="Pfam" id="PF02698"/>
    </source>
</evidence>